<evidence type="ECO:0000259" key="1">
    <source>
        <dbReference type="PROSITE" id="PS50943"/>
    </source>
</evidence>
<dbReference type="Proteomes" id="UP000043316">
    <property type="component" value="Unassembled WGS sequence"/>
</dbReference>
<evidence type="ECO:0000313" key="3">
    <source>
        <dbReference type="Proteomes" id="UP000043316"/>
    </source>
</evidence>
<dbReference type="SMART" id="SM00530">
    <property type="entry name" value="HTH_XRE"/>
    <property type="match status" value="1"/>
</dbReference>
<dbReference type="CDD" id="cd00093">
    <property type="entry name" value="HTH_XRE"/>
    <property type="match status" value="1"/>
</dbReference>
<reference evidence="3" key="1">
    <citation type="submission" date="2015-03" db="EMBL/GenBank/DDBJ databases">
        <authorList>
            <consortium name="Pathogen Informatics"/>
        </authorList>
    </citation>
    <scope>NUCLEOTIDE SEQUENCE [LARGE SCALE GENOMIC DNA]</scope>
    <source>
        <strain evidence="3">R148</strain>
    </source>
</reference>
<accession>A0A0H5LXX7</accession>
<name>A0A0H5LXX7_YERIN</name>
<organism evidence="2 3">
    <name type="scientific">Yersinia intermedia</name>
    <dbReference type="NCBI Taxonomy" id="631"/>
    <lineage>
        <taxon>Bacteria</taxon>
        <taxon>Pseudomonadati</taxon>
        <taxon>Pseudomonadota</taxon>
        <taxon>Gammaproteobacteria</taxon>
        <taxon>Enterobacterales</taxon>
        <taxon>Yersiniaceae</taxon>
        <taxon>Yersinia</taxon>
    </lineage>
</organism>
<dbReference type="AlphaFoldDB" id="A0A0H5LXX7"/>
<feature type="domain" description="HTH cro/C1-type" evidence="1">
    <location>
        <begin position="57"/>
        <end position="111"/>
    </location>
</feature>
<sequence length="146" mass="16775">MYHYTESGLTTVWLANGYHCEFIDGERFTSIDDVDGLHRLIGKILVNRCSPLAADDMRFIRIEMNMSQKNLAALLGVDVQTVARWEKGQSSLPRTADVSLRALYMESIDEVSEVGHFLRILADSEALQSMEKLIFEEREHRWQRAV</sequence>
<evidence type="ECO:0000313" key="2">
    <source>
        <dbReference type="EMBL" id="CRY55747.1"/>
    </source>
</evidence>
<dbReference type="RefSeq" id="WP_053009829.1">
    <property type="nucleotide sequence ID" value="NZ_CWJI01000008.1"/>
</dbReference>
<dbReference type="InterPro" id="IPR010982">
    <property type="entry name" value="Lambda_DNA-bd_dom_sf"/>
</dbReference>
<dbReference type="SUPFAM" id="SSF47413">
    <property type="entry name" value="lambda repressor-like DNA-binding domains"/>
    <property type="match status" value="1"/>
</dbReference>
<dbReference type="GO" id="GO:0003677">
    <property type="term" value="F:DNA binding"/>
    <property type="evidence" value="ECO:0007669"/>
    <property type="project" value="InterPro"/>
</dbReference>
<dbReference type="Gene3D" id="1.10.260.40">
    <property type="entry name" value="lambda repressor-like DNA-binding domains"/>
    <property type="match status" value="1"/>
</dbReference>
<gene>
    <name evidence="2" type="ORF">ERS008476_02753</name>
</gene>
<protein>
    <submittedName>
        <fullName evidence="2">Putative zinc finger/helix-turn-helix protein, YgiT family</fullName>
    </submittedName>
</protein>
<dbReference type="EMBL" id="CWJI01000008">
    <property type="protein sequence ID" value="CRY55747.1"/>
    <property type="molecule type" value="Genomic_DNA"/>
</dbReference>
<dbReference type="Pfam" id="PF01381">
    <property type="entry name" value="HTH_3"/>
    <property type="match status" value="1"/>
</dbReference>
<dbReference type="PROSITE" id="PS50943">
    <property type="entry name" value="HTH_CROC1"/>
    <property type="match status" value="1"/>
</dbReference>
<dbReference type="InterPro" id="IPR001387">
    <property type="entry name" value="Cro/C1-type_HTH"/>
</dbReference>
<proteinExistence type="predicted"/>